<organism evidence="1 2">
    <name type="scientific">Aphis craccivora</name>
    <name type="common">Cowpea aphid</name>
    <dbReference type="NCBI Taxonomy" id="307492"/>
    <lineage>
        <taxon>Eukaryota</taxon>
        <taxon>Metazoa</taxon>
        <taxon>Ecdysozoa</taxon>
        <taxon>Arthropoda</taxon>
        <taxon>Hexapoda</taxon>
        <taxon>Insecta</taxon>
        <taxon>Pterygota</taxon>
        <taxon>Neoptera</taxon>
        <taxon>Paraneoptera</taxon>
        <taxon>Hemiptera</taxon>
        <taxon>Sternorrhyncha</taxon>
        <taxon>Aphidomorpha</taxon>
        <taxon>Aphidoidea</taxon>
        <taxon>Aphididae</taxon>
        <taxon>Aphidini</taxon>
        <taxon>Aphis</taxon>
        <taxon>Aphis</taxon>
    </lineage>
</organism>
<comment type="caution">
    <text evidence="1">The sequence shown here is derived from an EMBL/GenBank/DDBJ whole genome shotgun (WGS) entry which is preliminary data.</text>
</comment>
<accession>A0A6G0WWU9</accession>
<evidence type="ECO:0000313" key="1">
    <source>
        <dbReference type="EMBL" id="KAF0732006.1"/>
    </source>
</evidence>
<feature type="non-terminal residue" evidence="1">
    <location>
        <position position="1"/>
    </location>
</feature>
<proteinExistence type="predicted"/>
<protein>
    <submittedName>
        <fullName evidence="1">Uncharacterized protein</fullName>
    </submittedName>
</protein>
<gene>
    <name evidence="1" type="ORF">FWK35_00019247</name>
</gene>
<name>A0A6G0WWU9_APHCR</name>
<dbReference type="AlphaFoldDB" id="A0A6G0WWU9"/>
<dbReference type="EMBL" id="VUJU01008350">
    <property type="protein sequence ID" value="KAF0732006.1"/>
    <property type="molecule type" value="Genomic_DNA"/>
</dbReference>
<evidence type="ECO:0000313" key="2">
    <source>
        <dbReference type="Proteomes" id="UP000478052"/>
    </source>
</evidence>
<sequence>NCGKFKNLALGLLTVNFLRRYMINHPTSMIDNNKYSIFTYYLLIDVLVKYILDSERSDECVDFTMLCVFFVSVYTRTCRNNTSISNLGCGFRYQKELSFSNFPIVFKSAEKNQKKIKEKWEFFTENQFSTKSISLYDCNSKTNHCKYLKFSPNFYLKILENFTMSITFFWPDQTFENLNSGIFRPLKHKPPFSPTIRNYILG</sequence>
<reference evidence="1 2" key="1">
    <citation type="submission" date="2019-08" db="EMBL/GenBank/DDBJ databases">
        <title>Whole genome of Aphis craccivora.</title>
        <authorList>
            <person name="Voronova N.V."/>
            <person name="Shulinski R.S."/>
            <person name="Bandarenka Y.V."/>
            <person name="Zhorov D.G."/>
            <person name="Warner D."/>
        </authorList>
    </citation>
    <scope>NUCLEOTIDE SEQUENCE [LARGE SCALE GENOMIC DNA]</scope>
    <source>
        <strain evidence="1">180601</strain>
        <tissue evidence="1">Whole Body</tissue>
    </source>
</reference>
<dbReference type="Proteomes" id="UP000478052">
    <property type="component" value="Unassembled WGS sequence"/>
</dbReference>
<keyword evidence="2" id="KW-1185">Reference proteome</keyword>